<evidence type="ECO:0000313" key="2">
    <source>
        <dbReference type="EMBL" id="QHN76419.1"/>
    </source>
</evidence>
<dbReference type="AlphaFoldDB" id="A0A6B9V4Z0"/>
<dbReference type="EMBL" id="CP031001">
    <property type="protein sequence ID" value="QHN76419.1"/>
    <property type="molecule type" value="Genomic_DNA"/>
</dbReference>
<feature type="region of interest" description="Disordered" evidence="1">
    <location>
        <begin position="1"/>
        <end position="21"/>
    </location>
</feature>
<reference evidence="2 3" key="1">
    <citation type="submission" date="2020-01" db="EMBL/GenBank/DDBJ databases">
        <title>Genome sequence of Arachis hypogaea, cultivar Shitouqi.</title>
        <authorList>
            <person name="Zhuang W."/>
            <person name="Chen H."/>
            <person name="Varshney R."/>
            <person name="Wang D."/>
            <person name="Ming R."/>
        </authorList>
    </citation>
    <scope>NUCLEOTIDE SEQUENCE [LARGE SCALE GENOMIC DNA]</scope>
    <source>
        <tissue evidence="2">Young leaf</tissue>
    </source>
</reference>
<feature type="compositionally biased region" description="Polar residues" evidence="1">
    <location>
        <begin position="1"/>
        <end position="13"/>
    </location>
</feature>
<evidence type="ECO:0000256" key="1">
    <source>
        <dbReference type="SAM" id="MobiDB-lite"/>
    </source>
</evidence>
<dbReference type="Proteomes" id="UP000464620">
    <property type="component" value="Chromosome B09"/>
</dbReference>
<organism evidence="2 3">
    <name type="scientific">Arachis hypogaea</name>
    <name type="common">Peanut</name>
    <dbReference type="NCBI Taxonomy" id="3818"/>
    <lineage>
        <taxon>Eukaryota</taxon>
        <taxon>Viridiplantae</taxon>
        <taxon>Streptophyta</taxon>
        <taxon>Embryophyta</taxon>
        <taxon>Tracheophyta</taxon>
        <taxon>Spermatophyta</taxon>
        <taxon>Magnoliopsida</taxon>
        <taxon>eudicotyledons</taxon>
        <taxon>Gunneridae</taxon>
        <taxon>Pentapetalae</taxon>
        <taxon>rosids</taxon>
        <taxon>fabids</taxon>
        <taxon>Fabales</taxon>
        <taxon>Fabaceae</taxon>
        <taxon>Papilionoideae</taxon>
        <taxon>50 kb inversion clade</taxon>
        <taxon>dalbergioids sensu lato</taxon>
        <taxon>Dalbergieae</taxon>
        <taxon>Pterocarpus clade</taxon>
        <taxon>Arachis</taxon>
    </lineage>
</organism>
<protein>
    <submittedName>
        <fullName evidence="2">Uncharacterized protein</fullName>
    </submittedName>
</protein>
<proteinExistence type="predicted"/>
<sequence length="70" mass="7862">MSHTTASSLNPQTEKPREIGTTCRARRGWVRYRAKEEGVEAPTTTDGSGKTVEEARVLIWVIFERAILSE</sequence>
<accession>A0A6B9V4Z0</accession>
<gene>
    <name evidence="2" type="ORF">DS421_19g643740</name>
</gene>
<name>A0A6B9V4Z0_ARAHY</name>
<evidence type="ECO:0000313" key="3">
    <source>
        <dbReference type="Proteomes" id="UP000464620"/>
    </source>
</evidence>